<dbReference type="Gene3D" id="2.60.120.10">
    <property type="entry name" value="Jelly Rolls"/>
    <property type="match status" value="1"/>
</dbReference>
<comment type="catalytic activity">
    <reaction evidence="1">
        <text>dTDP-4-dehydro-6-deoxy-alpha-D-glucose = dTDP-4-dehydro-beta-L-rhamnose</text>
        <dbReference type="Rhea" id="RHEA:16969"/>
        <dbReference type="ChEBI" id="CHEBI:57649"/>
        <dbReference type="ChEBI" id="CHEBI:62830"/>
        <dbReference type="EC" id="5.1.3.13"/>
    </reaction>
</comment>
<comment type="caution">
    <text evidence="8">The sequence shown here is derived from an EMBL/GenBank/DDBJ whole genome shotgun (WGS) entry which is preliminary data.</text>
</comment>
<accession>A0ABX4NYF2</accession>
<comment type="function">
    <text evidence="2">Catalyzes the epimerization of the C3' and C5'positions of dTDP-6-deoxy-D-xylo-4-hexulose, forming dTDP-6-deoxy-L-lyxo-4-hexulose.</text>
</comment>
<name>A0ABX4NYF2_9LEPT</name>
<dbReference type="InterPro" id="IPR014710">
    <property type="entry name" value="RmlC-like_jellyroll"/>
</dbReference>
<evidence type="ECO:0000256" key="5">
    <source>
        <dbReference type="ARBA" id="ARBA00029758"/>
    </source>
</evidence>
<evidence type="ECO:0000256" key="4">
    <source>
        <dbReference type="ARBA" id="ARBA00019595"/>
    </source>
</evidence>
<dbReference type="InterPro" id="IPR000888">
    <property type="entry name" value="RmlC-like"/>
</dbReference>
<evidence type="ECO:0000256" key="1">
    <source>
        <dbReference type="ARBA" id="ARBA00001298"/>
    </source>
</evidence>
<dbReference type="EMBL" id="NPDU01000025">
    <property type="protein sequence ID" value="PJZ61802.1"/>
    <property type="molecule type" value="Genomic_DNA"/>
</dbReference>
<gene>
    <name evidence="8" type="ORF">CH376_11180</name>
</gene>
<organism evidence="8 9">
    <name type="scientific">Leptospira adleri</name>
    <dbReference type="NCBI Taxonomy" id="2023186"/>
    <lineage>
        <taxon>Bacteria</taxon>
        <taxon>Pseudomonadati</taxon>
        <taxon>Spirochaetota</taxon>
        <taxon>Spirochaetia</taxon>
        <taxon>Leptospirales</taxon>
        <taxon>Leptospiraceae</taxon>
        <taxon>Leptospira</taxon>
    </lineage>
</organism>
<dbReference type="Pfam" id="PF00908">
    <property type="entry name" value="dTDP_sugar_isom"/>
    <property type="match status" value="1"/>
</dbReference>
<dbReference type="SUPFAM" id="SSF51182">
    <property type="entry name" value="RmlC-like cupins"/>
    <property type="match status" value="1"/>
</dbReference>
<evidence type="ECO:0000256" key="7">
    <source>
        <dbReference type="ARBA" id="ARBA00033311"/>
    </source>
</evidence>
<reference evidence="8 9" key="1">
    <citation type="submission" date="2017-07" db="EMBL/GenBank/DDBJ databases">
        <title>Leptospira spp. isolated from tropical soils.</title>
        <authorList>
            <person name="Thibeaux R."/>
            <person name="Iraola G."/>
            <person name="Ferres I."/>
            <person name="Bierque E."/>
            <person name="Girault D."/>
            <person name="Soupe-Gilbert M.-E."/>
            <person name="Picardeau M."/>
            <person name="Goarant C."/>
        </authorList>
    </citation>
    <scope>NUCLEOTIDE SEQUENCE [LARGE SCALE GENOMIC DNA]</scope>
    <source>
        <strain evidence="8 9">FH2-B-D1</strain>
    </source>
</reference>
<evidence type="ECO:0000313" key="8">
    <source>
        <dbReference type="EMBL" id="PJZ61802.1"/>
    </source>
</evidence>
<sequence>MIEGVIVTPLKQFFDERGKVMHMLRSDSPVFSAFGEIYFSSTNPGAIKAWHLHNRMTLNYAVIFGEIKFVLYDDRPNSSTKGNIMEFFLSPENYCLVTVPPLIWNGFKGIGTKSAIVANCASLPHDPDEIIRKPANDKSIPYDWNIQHK</sequence>
<evidence type="ECO:0000256" key="2">
    <source>
        <dbReference type="ARBA" id="ARBA00001997"/>
    </source>
</evidence>
<dbReference type="PANTHER" id="PTHR21047:SF2">
    <property type="entry name" value="THYMIDINE DIPHOSPHO-4-KETO-RHAMNOSE 3,5-EPIMERASE"/>
    <property type="match status" value="1"/>
</dbReference>
<dbReference type="InterPro" id="IPR011051">
    <property type="entry name" value="RmlC_Cupin_sf"/>
</dbReference>
<dbReference type="Proteomes" id="UP000232149">
    <property type="component" value="Unassembled WGS sequence"/>
</dbReference>
<dbReference type="EC" id="5.1.3.13" evidence="3"/>
<dbReference type="RefSeq" id="WP_100788081.1">
    <property type="nucleotide sequence ID" value="NZ_NPDU01000025.1"/>
</dbReference>
<protein>
    <recommendedName>
        <fullName evidence="4">dTDP-4-dehydrorhamnose 3,5-epimerase</fullName>
        <ecNumber evidence="3">5.1.3.13</ecNumber>
    </recommendedName>
    <alternativeName>
        <fullName evidence="6">Thymidine diphospho-4-keto-rhamnose 3,5-epimerase</fullName>
    </alternativeName>
    <alternativeName>
        <fullName evidence="5">dTDP-4-keto-6-deoxyglucose 3,5-epimerase</fullName>
    </alternativeName>
    <alternativeName>
        <fullName evidence="7">dTDP-6-deoxy-D-xylo-4-hexulose 3,5-epimerase</fullName>
    </alternativeName>
</protein>
<keyword evidence="9" id="KW-1185">Reference proteome</keyword>
<evidence type="ECO:0000256" key="6">
    <source>
        <dbReference type="ARBA" id="ARBA00031424"/>
    </source>
</evidence>
<dbReference type="PANTHER" id="PTHR21047">
    <property type="entry name" value="DTDP-6-DEOXY-D-GLUCOSE-3,5 EPIMERASE"/>
    <property type="match status" value="1"/>
</dbReference>
<evidence type="ECO:0000256" key="3">
    <source>
        <dbReference type="ARBA" id="ARBA00012098"/>
    </source>
</evidence>
<evidence type="ECO:0000313" key="9">
    <source>
        <dbReference type="Proteomes" id="UP000232149"/>
    </source>
</evidence>
<proteinExistence type="predicted"/>